<dbReference type="Pfam" id="PF21351">
    <property type="entry name" value="TetR_C_41"/>
    <property type="match status" value="1"/>
</dbReference>
<accession>A0A975FMU1</accession>
<dbReference type="Proteomes" id="UP000671914">
    <property type="component" value="Chromosome"/>
</dbReference>
<dbReference type="InterPro" id="IPR049484">
    <property type="entry name" value="Rv0078-like_C"/>
</dbReference>
<dbReference type="AlphaFoldDB" id="A0A975FMU1"/>
<proteinExistence type="predicted"/>
<dbReference type="PANTHER" id="PTHR47506">
    <property type="entry name" value="TRANSCRIPTIONAL REGULATORY PROTEIN"/>
    <property type="match status" value="1"/>
</dbReference>
<evidence type="ECO:0000256" key="1">
    <source>
        <dbReference type="ARBA" id="ARBA00023015"/>
    </source>
</evidence>
<evidence type="ECO:0000256" key="4">
    <source>
        <dbReference type="PROSITE-ProRule" id="PRU00335"/>
    </source>
</evidence>
<feature type="domain" description="HTH tetR-type" evidence="5">
    <location>
        <begin position="18"/>
        <end position="78"/>
    </location>
</feature>
<dbReference type="PRINTS" id="PR00455">
    <property type="entry name" value="HTHTETR"/>
</dbReference>
<organism evidence="6 7">
    <name type="scientific">Agromyces archimandritae</name>
    <dbReference type="NCBI Taxonomy" id="2781962"/>
    <lineage>
        <taxon>Bacteria</taxon>
        <taxon>Bacillati</taxon>
        <taxon>Actinomycetota</taxon>
        <taxon>Actinomycetes</taxon>
        <taxon>Micrococcales</taxon>
        <taxon>Microbacteriaceae</taxon>
        <taxon>Agromyces</taxon>
    </lineage>
</organism>
<gene>
    <name evidence="6" type="ORF">G127AT_11355</name>
</gene>
<evidence type="ECO:0000259" key="5">
    <source>
        <dbReference type="PROSITE" id="PS50977"/>
    </source>
</evidence>
<dbReference type="SUPFAM" id="SSF46689">
    <property type="entry name" value="Homeodomain-like"/>
    <property type="match status" value="1"/>
</dbReference>
<name>A0A975FMU1_9MICO</name>
<keyword evidence="1" id="KW-0805">Transcription regulation</keyword>
<sequence length="206" mass="21613">MRGERAETTVVGKAEQRERTRAALVDIAARRFARDGYAGVALDDVVGEAGLTRGAVYHHFGSKQGLFRAVVEHAQHHVAGAVERAADGDGPALARFLDGCRAFLEASLDHEVRRILLVDGPAVLGWADWREGDLDTSVPLLDEGVAELAAAGVIEGDLAVVATMVSGALNELALAAAERRDAAARIDAGIATLERMLSGLSPKATA</sequence>
<dbReference type="RefSeq" id="WP_210896959.1">
    <property type="nucleotide sequence ID" value="NZ_CP071696.1"/>
</dbReference>
<keyword evidence="3" id="KW-0804">Transcription</keyword>
<keyword evidence="7" id="KW-1185">Reference proteome</keyword>
<dbReference type="Pfam" id="PF00440">
    <property type="entry name" value="TetR_N"/>
    <property type="match status" value="1"/>
</dbReference>
<dbReference type="Gene3D" id="1.10.357.10">
    <property type="entry name" value="Tetracycline Repressor, domain 2"/>
    <property type="match status" value="1"/>
</dbReference>
<dbReference type="InterPro" id="IPR001647">
    <property type="entry name" value="HTH_TetR"/>
</dbReference>
<dbReference type="PROSITE" id="PS50977">
    <property type="entry name" value="HTH_TETR_2"/>
    <property type="match status" value="1"/>
</dbReference>
<dbReference type="PANTHER" id="PTHR47506:SF1">
    <property type="entry name" value="HTH-TYPE TRANSCRIPTIONAL REGULATOR YJDC"/>
    <property type="match status" value="1"/>
</dbReference>
<keyword evidence="2 4" id="KW-0238">DNA-binding</keyword>
<dbReference type="InterPro" id="IPR009057">
    <property type="entry name" value="Homeodomain-like_sf"/>
</dbReference>
<evidence type="ECO:0000313" key="6">
    <source>
        <dbReference type="EMBL" id="QTX03901.1"/>
    </source>
</evidence>
<evidence type="ECO:0000313" key="7">
    <source>
        <dbReference type="Proteomes" id="UP000671914"/>
    </source>
</evidence>
<dbReference type="KEGG" id="aarc:G127AT_11355"/>
<dbReference type="GO" id="GO:0003677">
    <property type="term" value="F:DNA binding"/>
    <property type="evidence" value="ECO:0007669"/>
    <property type="project" value="UniProtKB-UniRule"/>
</dbReference>
<evidence type="ECO:0000256" key="3">
    <source>
        <dbReference type="ARBA" id="ARBA00023163"/>
    </source>
</evidence>
<feature type="DNA-binding region" description="H-T-H motif" evidence="4">
    <location>
        <begin position="41"/>
        <end position="60"/>
    </location>
</feature>
<reference evidence="6" key="1">
    <citation type="submission" date="2021-03" db="EMBL/GenBank/DDBJ databases">
        <title>Agromyces archimandritus sp. nov., isolated from the cockroach Archimandrita tessellata.</title>
        <authorList>
            <person name="Guzman J."/>
            <person name="Ortuzar M."/>
            <person name="Poehlein A."/>
            <person name="Daniel R."/>
            <person name="Trujillo M."/>
            <person name="Vilcinskas A."/>
        </authorList>
    </citation>
    <scope>NUCLEOTIDE SEQUENCE</scope>
    <source>
        <strain evidence="6">G127AT</strain>
    </source>
</reference>
<protein>
    <submittedName>
        <fullName evidence="6">TetR/AcrR family transcriptional regulator</fullName>
    </submittedName>
</protein>
<dbReference type="EMBL" id="CP071696">
    <property type="protein sequence ID" value="QTX03901.1"/>
    <property type="molecule type" value="Genomic_DNA"/>
</dbReference>
<evidence type="ECO:0000256" key="2">
    <source>
        <dbReference type="ARBA" id="ARBA00023125"/>
    </source>
</evidence>